<proteinExistence type="predicted"/>
<comment type="caution">
    <text evidence="2">The sequence shown here is derived from an EMBL/GenBank/DDBJ whole genome shotgun (WGS) entry which is preliminary data.</text>
</comment>
<keyword evidence="3" id="KW-1185">Reference proteome</keyword>
<reference evidence="2 3" key="2">
    <citation type="journal article" date="2012" name="Proc. Natl. Acad. Sci. U.S.A.">
        <title>Antigenic diversity is generated by distinct evolutionary mechanisms in African trypanosome species.</title>
        <authorList>
            <person name="Jackson A.P."/>
            <person name="Berry A."/>
            <person name="Aslett M."/>
            <person name="Allison H.C."/>
            <person name="Burton P."/>
            <person name="Vavrova-Anderson J."/>
            <person name="Brown R."/>
            <person name="Browne H."/>
            <person name="Corton N."/>
            <person name="Hauser H."/>
            <person name="Gamble J."/>
            <person name="Gilderthorp R."/>
            <person name="Marcello L."/>
            <person name="McQuillan J."/>
            <person name="Otto T.D."/>
            <person name="Quail M.A."/>
            <person name="Sanders M.J."/>
            <person name="van Tonder A."/>
            <person name="Ginger M.L."/>
            <person name="Field M.C."/>
            <person name="Barry J.D."/>
            <person name="Hertz-Fowler C."/>
            <person name="Berriman M."/>
        </authorList>
    </citation>
    <scope>NUCLEOTIDE SEQUENCE [LARGE SCALE GENOMIC DNA]</scope>
    <source>
        <strain evidence="2 3">IL3000</strain>
    </source>
</reference>
<protein>
    <submittedName>
        <fullName evidence="2">WGS project CAEQ00000000 data, annotated contig 2443</fullName>
    </submittedName>
</protein>
<accession>F9WE68</accession>
<dbReference type="VEuPathDB" id="TriTrypDB:TcIL3000_0_60600"/>
<evidence type="ECO:0000256" key="1">
    <source>
        <dbReference type="SAM" id="MobiDB-lite"/>
    </source>
</evidence>
<dbReference type="Proteomes" id="UP000000702">
    <property type="component" value="Unassembled WGS sequence"/>
</dbReference>
<organism evidence="2 3">
    <name type="scientific">Trypanosoma congolense (strain IL3000)</name>
    <dbReference type="NCBI Taxonomy" id="1068625"/>
    <lineage>
        <taxon>Eukaryota</taxon>
        <taxon>Discoba</taxon>
        <taxon>Euglenozoa</taxon>
        <taxon>Kinetoplastea</taxon>
        <taxon>Metakinetoplastina</taxon>
        <taxon>Trypanosomatida</taxon>
        <taxon>Trypanosomatidae</taxon>
        <taxon>Trypanosoma</taxon>
        <taxon>Nannomonas</taxon>
    </lineage>
</organism>
<gene>
    <name evidence="2" type="ORF">TCIL3000_0_60600</name>
</gene>
<dbReference type="AlphaFoldDB" id="F9WE68"/>
<dbReference type="EMBL" id="CAEQ01001957">
    <property type="protein sequence ID" value="CCD15574.1"/>
    <property type="molecule type" value="Genomic_DNA"/>
</dbReference>
<feature type="region of interest" description="Disordered" evidence="1">
    <location>
        <begin position="159"/>
        <end position="200"/>
    </location>
</feature>
<evidence type="ECO:0000313" key="3">
    <source>
        <dbReference type="Proteomes" id="UP000000702"/>
    </source>
</evidence>
<evidence type="ECO:0000313" key="2">
    <source>
        <dbReference type="EMBL" id="CCD15574.1"/>
    </source>
</evidence>
<name>F9WE68_TRYCI</name>
<reference evidence="3" key="1">
    <citation type="submission" date="2011-07" db="EMBL/GenBank/DDBJ databases">
        <title>Divergent evolution of antigenic variation in African trypanosomes.</title>
        <authorList>
            <person name="Jackson A.P."/>
            <person name="Berry A."/>
            <person name="Allison H.C."/>
            <person name="Burton P."/>
            <person name="Anderson J."/>
            <person name="Aslett M."/>
            <person name="Brown R."/>
            <person name="Corton N."/>
            <person name="Harris D."/>
            <person name="Hauser H."/>
            <person name="Gamble J."/>
            <person name="Gilderthorp R."/>
            <person name="McQuillan J."/>
            <person name="Quail M.A."/>
            <person name="Sanders M."/>
            <person name="Van Tonder A."/>
            <person name="Ginger M.L."/>
            <person name="Donelson J.E."/>
            <person name="Field M.C."/>
            <person name="Barry J.D."/>
            <person name="Berriman M."/>
            <person name="Hertz-Fowler C."/>
        </authorList>
    </citation>
    <scope>NUCLEOTIDE SEQUENCE [LARGE SCALE GENOMIC DNA]</scope>
    <source>
        <strain evidence="3">IL3000</strain>
    </source>
</reference>
<sequence>MLKEAYAVAVPESLGLTRVRTASPPWTTSSTVDNVLLHELKDKRRIHLYHFPLDYGWDSPPSVGLEVTLGAFLRDPRDTVVEEPVRQQILQHMPGMLSRLYGDLGLDLRNLLARGIRTLEDWAHHGWYMVDLSALSEVILEEVLYAVLFFLEHNHENEEGSCAGARSGLLEGRRGKPSLPMRKRKRVDFEGEGGDPFSTL</sequence>